<dbReference type="Pfam" id="PF24887">
    <property type="entry name" value="EGF_STAB1-2"/>
    <property type="match status" value="1"/>
</dbReference>
<dbReference type="PROSITE" id="PS50026">
    <property type="entry name" value="EGF_3"/>
    <property type="match status" value="4"/>
</dbReference>
<feature type="domain" description="EGF-like" evidence="9">
    <location>
        <begin position="50"/>
        <end position="87"/>
    </location>
</feature>
<dbReference type="EMBL" id="MU551697">
    <property type="protein sequence ID" value="KAI5617948.1"/>
    <property type="molecule type" value="Genomic_DNA"/>
</dbReference>
<evidence type="ECO:0000256" key="8">
    <source>
        <dbReference type="PROSITE-ProRule" id="PRU00076"/>
    </source>
</evidence>
<dbReference type="SMART" id="SM00181">
    <property type="entry name" value="EGF"/>
    <property type="match status" value="6"/>
</dbReference>
<evidence type="ECO:0000256" key="6">
    <source>
        <dbReference type="ARBA" id="ARBA00023157"/>
    </source>
</evidence>
<dbReference type="Gene3D" id="2.30.180.10">
    <property type="entry name" value="FAS1 domain"/>
    <property type="match status" value="2"/>
</dbReference>
<dbReference type="FunFam" id="2.30.180.10:FF:000032">
    <property type="entry name" value="Fasciclin domain-containing protein, putative"/>
    <property type="match status" value="1"/>
</dbReference>
<keyword evidence="4" id="KW-1133">Transmembrane helix</keyword>
<comment type="subcellular location">
    <subcellularLocation>
        <location evidence="1">Membrane</location>
        <topology evidence="1">Single-pass membrane protein</topology>
    </subcellularLocation>
</comment>
<dbReference type="Gene3D" id="2.10.25.10">
    <property type="entry name" value="Laminin"/>
    <property type="match status" value="4"/>
</dbReference>
<feature type="domain" description="EGF-like" evidence="9">
    <location>
        <begin position="89"/>
        <end position="129"/>
    </location>
</feature>
<protein>
    <submittedName>
        <fullName evidence="11">Stabilin-2 isoform X2</fullName>
    </submittedName>
</protein>
<dbReference type="InterPro" id="IPR000782">
    <property type="entry name" value="FAS1_domain"/>
</dbReference>
<evidence type="ECO:0000256" key="1">
    <source>
        <dbReference type="ARBA" id="ARBA00004167"/>
    </source>
</evidence>
<feature type="domain" description="EGF-like" evidence="9">
    <location>
        <begin position="1"/>
        <end position="43"/>
    </location>
</feature>
<dbReference type="Proteomes" id="UP001205998">
    <property type="component" value="Unassembled WGS sequence"/>
</dbReference>
<keyword evidence="2 8" id="KW-0245">EGF-like domain</keyword>
<dbReference type="InterPro" id="IPR024731">
    <property type="entry name" value="NELL2-like_EGF"/>
</dbReference>
<dbReference type="SUPFAM" id="SSF82153">
    <property type="entry name" value="FAS1 domain"/>
    <property type="match status" value="2"/>
</dbReference>
<organism evidence="11 12">
    <name type="scientific">Silurus asotus</name>
    <name type="common">Amur catfish</name>
    <name type="synonym">Parasilurus asotus</name>
    <dbReference type="NCBI Taxonomy" id="30991"/>
    <lineage>
        <taxon>Eukaryota</taxon>
        <taxon>Metazoa</taxon>
        <taxon>Chordata</taxon>
        <taxon>Craniata</taxon>
        <taxon>Vertebrata</taxon>
        <taxon>Euteleostomi</taxon>
        <taxon>Actinopterygii</taxon>
        <taxon>Neopterygii</taxon>
        <taxon>Teleostei</taxon>
        <taxon>Ostariophysi</taxon>
        <taxon>Siluriformes</taxon>
        <taxon>Siluridae</taxon>
        <taxon>Silurus</taxon>
    </lineage>
</organism>
<feature type="domain" description="EGF-like" evidence="9">
    <location>
        <begin position="130"/>
        <end position="169"/>
    </location>
</feature>
<keyword evidence="3" id="KW-0812">Transmembrane</keyword>
<dbReference type="PROSITE" id="PS00022">
    <property type="entry name" value="EGF_1"/>
    <property type="match status" value="1"/>
</dbReference>
<dbReference type="SMART" id="SM00554">
    <property type="entry name" value="FAS1"/>
    <property type="match status" value="2"/>
</dbReference>
<evidence type="ECO:0000256" key="4">
    <source>
        <dbReference type="ARBA" id="ARBA00022989"/>
    </source>
</evidence>
<evidence type="ECO:0000313" key="11">
    <source>
        <dbReference type="EMBL" id="KAI5617948.1"/>
    </source>
</evidence>
<dbReference type="InterPro" id="IPR009030">
    <property type="entry name" value="Growth_fac_rcpt_cys_sf"/>
</dbReference>
<keyword evidence="5" id="KW-0472">Membrane</keyword>
<feature type="domain" description="FAS1" evidence="10">
    <location>
        <begin position="257"/>
        <end position="401"/>
    </location>
</feature>
<keyword evidence="6 8" id="KW-1015">Disulfide bond</keyword>
<accession>A0AAD5AJK5</accession>
<dbReference type="InterPro" id="IPR000742">
    <property type="entry name" value="EGF"/>
</dbReference>
<comment type="caution">
    <text evidence="8">Lacks conserved residue(s) required for the propagation of feature annotation.</text>
</comment>
<evidence type="ECO:0000259" key="9">
    <source>
        <dbReference type="PROSITE" id="PS50026"/>
    </source>
</evidence>
<feature type="disulfide bond" evidence="8">
    <location>
        <begin position="58"/>
        <end position="75"/>
    </location>
</feature>
<feature type="domain" description="FAS1" evidence="10">
    <location>
        <begin position="413"/>
        <end position="546"/>
    </location>
</feature>
<dbReference type="PROSITE" id="PS01186">
    <property type="entry name" value="EGF_2"/>
    <property type="match status" value="4"/>
</dbReference>
<proteinExistence type="predicted"/>
<sequence>ECPGSAATPCNNNGVCSDGIAGSGNCTCKVSAPPPGFVGTACEKCEENRYGPTCSNVCTCTHGLCNSGPRGNGQCTCFSGYTGPDCDQELPGCAALSCGPDARCFEDTISGKLVCKCKPGYFGDGVQCTVINPCLKRVCHENAVCVHTGPNQHTCTCMESYQGDGLVCLPIDPCQTGYGNCQSNSTRCVYDGPGKAHCECLDGFEKLVMGVGCSLRDVCKPDSCHKNAYCTTVAPETVDCTCQDGFLGNGKVCFGNIIQRLQELNTDPDSRSYGQLSNAISLFEGVMSWPLTSLGPFTVFVPKNRAFKPTQPVKTLLADQANARYLVKMHMIPGEVNSDTLKNGIVYYTLTGKSAESITEVEKAFFWQVKVRIHGSRKKAALLESDIISSNGLIHITDKLLDTVPSTVISDSQESLLKILSDNGKFSIFKSLIEKTSMVDILEKDGPYTLFAPTNAAFSLMQDSQLNYLKSVEGKPKLLEFLRNHVVSAQLKASYIVSISQTVSMANQVLKINVTAVGQILISGVAVAEADVEAKNGCLYSLVDVLIPPSIEPILPHRCDITENNVYKV</sequence>
<comment type="caution">
    <text evidence="11">The sequence shown here is derived from an EMBL/GenBank/DDBJ whole genome shotgun (WGS) entry which is preliminary data.</text>
</comment>
<dbReference type="InterPro" id="IPR056806">
    <property type="entry name" value="EGF_STAB1-2"/>
</dbReference>
<dbReference type="PANTHER" id="PTHR24038">
    <property type="entry name" value="STABILIN"/>
    <property type="match status" value="1"/>
</dbReference>
<evidence type="ECO:0000259" key="10">
    <source>
        <dbReference type="PROSITE" id="PS50213"/>
    </source>
</evidence>
<dbReference type="FunFam" id="2.10.25.10:FF:000040">
    <property type="entry name" value="Stabilin 2"/>
    <property type="match status" value="1"/>
</dbReference>
<dbReference type="PROSITE" id="PS50213">
    <property type="entry name" value="FAS1"/>
    <property type="match status" value="2"/>
</dbReference>
<dbReference type="AlphaFoldDB" id="A0AAD5AJK5"/>
<dbReference type="Pfam" id="PF02469">
    <property type="entry name" value="Fasciclin"/>
    <property type="match status" value="2"/>
</dbReference>
<keyword evidence="12" id="KW-1185">Reference proteome</keyword>
<feature type="disulfide bond" evidence="8">
    <location>
        <begin position="77"/>
        <end position="86"/>
    </location>
</feature>
<dbReference type="GO" id="GO:0016020">
    <property type="term" value="C:membrane"/>
    <property type="evidence" value="ECO:0007669"/>
    <property type="project" value="UniProtKB-SubCell"/>
</dbReference>
<reference evidence="11" key="1">
    <citation type="submission" date="2018-07" db="EMBL/GenBank/DDBJ databases">
        <title>Comparative genomics of catfishes provides insights into carnivory and benthic adaptation.</title>
        <authorList>
            <person name="Zhang Y."/>
            <person name="Wang D."/>
            <person name="Peng Z."/>
            <person name="Zheng S."/>
            <person name="Shao F."/>
            <person name="Tao W."/>
        </authorList>
    </citation>
    <scope>NUCLEOTIDE SEQUENCE</scope>
    <source>
        <strain evidence="11">Chongqing</strain>
    </source>
</reference>
<evidence type="ECO:0000256" key="7">
    <source>
        <dbReference type="ARBA" id="ARBA00023180"/>
    </source>
</evidence>
<feature type="disulfide bond" evidence="8">
    <location>
        <begin position="98"/>
        <end position="115"/>
    </location>
</feature>
<dbReference type="Pfam" id="PF12947">
    <property type="entry name" value="EGF_3"/>
    <property type="match status" value="3"/>
</dbReference>
<keyword evidence="7" id="KW-0325">Glycoprotein</keyword>
<evidence type="ECO:0000256" key="2">
    <source>
        <dbReference type="ARBA" id="ARBA00022536"/>
    </source>
</evidence>
<gene>
    <name evidence="11" type="ORF">C0J50_22537</name>
</gene>
<evidence type="ECO:0000256" key="3">
    <source>
        <dbReference type="ARBA" id="ARBA00022692"/>
    </source>
</evidence>
<dbReference type="PANTHER" id="PTHR24038:SF0">
    <property type="entry name" value="STABILIN-2"/>
    <property type="match status" value="1"/>
</dbReference>
<dbReference type="InterPro" id="IPR036378">
    <property type="entry name" value="FAS1_dom_sf"/>
</dbReference>
<name>A0AAD5AJK5_SILAS</name>
<dbReference type="SUPFAM" id="SSF57184">
    <property type="entry name" value="Growth factor receptor domain"/>
    <property type="match status" value="1"/>
</dbReference>
<evidence type="ECO:0000313" key="12">
    <source>
        <dbReference type="Proteomes" id="UP001205998"/>
    </source>
</evidence>
<evidence type="ECO:0000256" key="5">
    <source>
        <dbReference type="ARBA" id="ARBA00023136"/>
    </source>
</evidence>
<feature type="non-terminal residue" evidence="11">
    <location>
        <position position="1"/>
    </location>
</feature>
<feature type="non-terminal residue" evidence="11">
    <location>
        <position position="569"/>
    </location>
</feature>